<dbReference type="EMBL" id="JAAKZI010000090">
    <property type="protein sequence ID" value="NGN85629.1"/>
    <property type="molecule type" value="Genomic_DNA"/>
</dbReference>
<evidence type="ECO:0000313" key="1">
    <source>
        <dbReference type="EMBL" id="NGN85629.1"/>
    </source>
</evidence>
<protein>
    <recommendedName>
        <fullName evidence="3">Colicin immunity protein</fullName>
    </recommendedName>
</protein>
<dbReference type="Proteomes" id="UP000479226">
    <property type="component" value="Unassembled WGS sequence"/>
</dbReference>
<reference evidence="1 2" key="1">
    <citation type="submission" date="2020-02" db="EMBL/GenBank/DDBJ databases">
        <title>Genome sequence of the type strain DSM 27180 of Arthrobacter silviterrae.</title>
        <authorList>
            <person name="Gao J."/>
            <person name="Sun J."/>
        </authorList>
    </citation>
    <scope>NUCLEOTIDE SEQUENCE [LARGE SCALE GENOMIC DNA]</scope>
    <source>
        <strain evidence="1 2">DSM 27180</strain>
    </source>
</reference>
<name>A0ABX0DJV0_9MICC</name>
<evidence type="ECO:0000313" key="2">
    <source>
        <dbReference type="Proteomes" id="UP000479226"/>
    </source>
</evidence>
<evidence type="ECO:0008006" key="3">
    <source>
        <dbReference type="Google" id="ProtNLM"/>
    </source>
</evidence>
<gene>
    <name evidence="1" type="ORF">G6N77_19515</name>
</gene>
<organism evidence="1 2">
    <name type="scientific">Arthrobacter silviterrae</name>
    <dbReference type="NCBI Taxonomy" id="2026658"/>
    <lineage>
        <taxon>Bacteria</taxon>
        <taxon>Bacillati</taxon>
        <taxon>Actinomycetota</taxon>
        <taxon>Actinomycetes</taxon>
        <taxon>Micrococcales</taxon>
        <taxon>Micrococcaceae</taxon>
        <taxon>Arthrobacter</taxon>
    </lineage>
</organism>
<proteinExistence type="predicted"/>
<keyword evidence="2" id="KW-1185">Reference proteome</keyword>
<comment type="caution">
    <text evidence="1">The sequence shown here is derived from an EMBL/GenBank/DDBJ whole genome shotgun (WGS) entry which is preliminary data.</text>
</comment>
<sequence length="81" mass="8767">MTVSEPLHEAAANILAGDDSIVAAQALEGVLLDEYFDDARADELLYTLSLYSPGTGAPYSDAEELRKVIIATLEQLSDRPR</sequence>
<accession>A0ABX0DJV0</accession>
<dbReference type="RefSeq" id="WP_165183833.1">
    <property type="nucleotide sequence ID" value="NZ_JAAKZI010000090.1"/>
</dbReference>